<evidence type="ECO:0000256" key="7">
    <source>
        <dbReference type="ARBA" id="ARBA00023163"/>
    </source>
</evidence>
<keyword evidence="2" id="KW-0479">Metal-binding</keyword>
<dbReference type="Gene3D" id="3.30.160.60">
    <property type="entry name" value="Classic Zinc Finger"/>
    <property type="match status" value="2"/>
</dbReference>
<evidence type="ECO:0000256" key="2">
    <source>
        <dbReference type="ARBA" id="ARBA00022723"/>
    </source>
</evidence>
<feature type="compositionally biased region" description="Polar residues" evidence="11">
    <location>
        <begin position="292"/>
        <end position="302"/>
    </location>
</feature>
<evidence type="ECO:0000256" key="8">
    <source>
        <dbReference type="ARBA" id="ARBA00023242"/>
    </source>
</evidence>
<dbReference type="InterPro" id="IPR051565">
    <property type="entry name" value="Sal_C2H2-zinc-finger"/>
</dbReference>
<feature type="region of interest" description="Disordered" evidence="11">
    <location>
        <begin position="35"/>
        <end position="90"/>
    </location>
</feature>
<keyword evidence="6" id="KW-0805">Transcription regulation</keyword>
<evidence type="ECO:0000256" key="5">
    <source>
        <dbReference type="ARBA" id="ARBA00022833"/>
    </source>
</evidence>
<evidence type="ECO:0000256" key="10">
    <source>
        <dbReference type="PROSITE-ProRule" id="PRU00042"/>
    </source>
</evidence>
<dbReference type="SUPFAM" id="SSF57667">
    <property type="entry name" value="beta-beta-alpha zinc fingers"/>
    <property type="match status" value="1"/>
</dbReference>
<feature type="region of interest" description="Disordered" evidence="11">
    <location>
        <begin position="179"/>
        <end position="215"/>
    </location>
</feature>
<keyword evidence="3" id="KW-0677">Repeat</keyword>
<evidence type="ECO:0000313" key="14">
    <source>
        <dbReference type="Proteomes" id="UP001322138"/>
    </source>
</evidence>
<comment type="subcellular location">
    <subcellularLocation>
        <location evidence="1">Nucleus</location>
    </subcellularLocation>
</comment>
<keyword evidence="5" id="KW-0862">Zinc</keyword>
<comment type="caution">
    <text evidence="13">The sequence shown here is derived from an EMBL/GenBank/DDBJ whole genome shotgun (WGS) entry which is preliminary data.</text>
</comment>
<feature type="domain" description="C2H2-type" evidence="12">
    <location>
        <begin position="338"/>
        <end position="365"/>
    </location>
</feature>
<dbReference type="PROSITE" id="PS00028">
    <property type="entry name" value="ZINC_FINGER_C2H2_1"/>
    <property type="match status" value="2"/>
</dbReference>
<reference evidence="13 14" key="1">
    <citation type="journal article" date="2023" name="bioRxiv">
        <title>High-quality genome assemblies of four members of thePodospora anserinaspecies complex.</title>
        <authorList>
            <person name="Ament-Velasquez S.L."/>
            <person name="Vogan A.A."/>
            <person name="Wallerman O."/>
            <person name="Hartmann F."/>
            <person name="Gautier V."/>
            <person name="Silar P."/>
            <person name="Giraud T."/>
            <person name="Johannesson H."/>
        </authorList>
    </citation>
    <scope>NUCLEOTIDE SEQUENCE [LARGE SCALE GENOMIC DNA]</scope>
    <source>
        <strain evidence="13 14">CBS 112042</strain>
    </source>
</reference>
<keyword evidence="8" id="KW-0539">Nucleus</keyword>
<evidence type="ECO:0000256" key="1">
    <source>
        <dbReference type="ARBA" id="ARBA00004123"/>
    </source>
</evidence>
<dbReference type="EMBL" id="JAFFGZ010000001">
    <property type="protein sequence ID" value="KAK4649320.1"/>
    <property type="molecule type" value="Genomic_DNA"/>
</dbReference>
<dbReference type="GeneID" id="87894547"/>
<name>A0ABR0G0U4_9PEZI</name>
<organism evidence="13 14">
    <name type="scientific">Podospora bellae-mahoneyi</name>
    <dbReference type="NCBI Taxonomy" id="2093777"/>
    <lineage>
        <taxon>Eukaryota</taxon>
        <taxon>Fungi</taxon>
        <taxon>Dikarya</taxon>
        <taxon>Ascomycota</taxon>
        <taxon>Pezizomycotina</taxon>
        <taxon>Sordariomycetes</taxon>
        <taxon>Sordariomycetidae</taxon>
        <taxon>Sordariales</taxon>
        <taxon>Podosporaceae</taxon>
        <taxon>Podospora</taxon>
    </lineage>
</organism>
<evidence type="ECO:0000256" key="6">
    <source>
        <dbReference type="ARBA" id="ARBA00023015"/>
    </source>
</evidence>
<evidence type="ECO:0000313" key="13">
    <source>
        <dbReference type="EMBL" id="KAK4649320.1"/>
    </source>
</evidence>
<dbReference type="Pfam" id="PF00096">
    <property type="entry name" value="zf-C2H2"/>
    <property type="match status" value="2"/>
</dbReference>
<evidence type="ECO:0000256" key="4">
    <source>
        <dbReference type="ARBA" id="ARBA00022771"/>
    </source>
</evidence>
<feature type="region of interest" description="Disordered" evidence="11">
    <location>
        <begin position="290"/>
        <end position="331"/>
    </location>
</feature>
<evidence type="ECO:0000256" key="3">
    <source>
        <dbReference type="ARBA" id="ARBA00022737"/>
    </source>
</evidence>
<dbReference type="SMART" id="SM00355">
    <property type="entry name" value="ZnF_C2H2"/>
    <property type="match status" value="2"/>
</dbReference>
<proteinExistence type="inferred from homology"/>
<dbReference type="RefSeq" id="XP_062738295.1">
    <property type="nucleotide sequence ID" value="XM_062875065.1"/>
</dbReference>
<comment type="similarity">
    <text evidence="9">Belongs to the sal C2H2-type zinc-finger protein family.</text>
</comment>
<feature type="compositionally biased region" description="Basic and acidic residues" evidence="11">
    <location>
        <begin position="206"/>
        <end position="215"/>
    </location>
</feature>
<feature type="domain" description="C2H2-type" evidence="12">
    <location>
        <begin position="366"/>
        <end position="395"/>
    </location>
</feature>
<protein>
    <recommendedName>
        <fullName evidence="12">C2H2-type domain-containing protein</fullName>
    </recommendedName>
</protein>
<dbReference type="PANTHER" id="PTHR23233:SF84">
    <property type="entry name" value="FI23031P1"/>
    <property type="match status" value="1"/>
</dbReference>
<feature type="compositionally biased region" description="Low complexity" evidence="11">
    <location>
        <begin position="184"/>
        <end position="195"/>
    </location>
</feature>
<dbReference type="PANTHER" id="PTHR23233">
    <property type="entry name" value="SAL-LIKE PROTEIN"/>
    <property type="match status" value="1"/>
</dbReference>
<gene>
    <name evidence="13" type="ORF">QC761_117760</name>
</gene>
<sequence>MTMTIDTHNQHRFGSLNFDHMSSYSSHPHFTNPWVSTSAPAGPGPQGGSQSLYVSSQDGTSLPHLNLNGLSKHQHSNRPSGSTSMAPYAPLPVSASSAGDVYSRQHDMMPMSQDLLSINRLQHPTTSTAPYDTSAYTTSASPVTASYATSSTAYDQLGYAPAPIRGTYAALAPEDSSRRYSQQSVASSLMSLHSSGGPEGQYQHTSESDYEFRGLQPDDRRSFQDALEASHGMMSLSQDTPRNIYDVRARQRGSTESYGFPSTHSATSSVSSTGFSPYYGGSVDGSVSDYSTTGSDIESLSGRTLPRPQGLMSSQPPAPQSMMGSFSSKVSSSTQKKHKCKVCDKRFTRPSSLQTHMYSHTGEKPFQCEVEGCGRNFSVVSNLRRHRKVHKNQGEPQTPSETGSEDHQSDE</sequence>
<dbReference type="Proteomes" id="UP001322138">
    <property type="component" value="Unassembled WGS sequence"/>
</dbReference>
<feature type="region of interest" description="Disordered" evidence="11">
    <location>
        <begin position="384"/>
        <end position="411"/>
    </location>
</feature>
<evidence type="ECO:0000256" key="11">
    <source>
        <dbReference type="SAM" id="MobiDB-lite"/>
    </source>
</evidence>
<dbReference type="PROSITE" id="PS50157">
    <property type="entry name" value="ZINC_FINGER_C2H2_2"/>
    <property type="match status" value="2"/>
</dbReference>
<evidence type="ECO:0000259" key="12">
    <source>
        <dbReference type="PROSITE" id="PS50157"/>
    </source>
</evidence>
<keyword evidence="4 10" id="KW-0863">Zinc-finger</keyword>
<evidence type="ECO:0000256" key="9">
    <source>
        <dbReference type="ARBA" id="ARBA00038474"/>
    </source>
</evidence>
<keyword evidence="14" id="KW-1185">Reference proteome</keyword>
<keyword evidence="7" id="KW-0804">Transcription</keyword>
<dbReference type="InterPro" id="IPR013087">
    <property type="entry name" value="Znf_C2H2_type"/>
</dbReference>
<accession>A0ABR0G0U4</accession>
<dbReference type="InterPro" id="IPR036236">
    <property type="entry name" value="Znf_C2H2_sf"/>
</dbReference>